<dbReference type="InterPro" id="IPR047589">
    <property type="entry name" value="DUF11_rpt"/>
</dbReference>
<gene>
    <name evidence="2" type="ORF">MGWOODY_Smn720</name>
</gene>
<protein>
    <recommendedName>
        <fullName evidence="1">DUF11 domain-containing protein</fullName>
    </recommendedName>
</protein>
<dbReference type="InterPro" id="IPR051172">
    <property type="entry name" value="Chlamydia_OmcB"/>
</dbReference>
<feature type="domain" description="DUF11" evidence="1">
    <location>
        <begin position="347"/>
        <end position="451"/>
    </location>
</feature>
<dbReference type="EMBL" id="CZQE01000094">
    <property type="protein sequence ID" value="CUS43884.1"/>
    <property type="molecule type" value="Genomic_DNA"/>
</dbReference>
<dbReference type="SUPFAM" id="SSF117074">
    <property type="entry name" value="Hypothetical protein PA1324"/>
    <property type="match status" value="1"/>
</dbReference>
<evidence type="ECO:0000259" key="1">
    <source>
        <dbReference type="Pfam" id="PF01345"/>
    </source>
</evidence>
<proteinExistence type="predicted"/>
<sequence length="1663" mass="177634">MAIFRFLAPIARAVAMVVILTLAICGATARAQTISNTASLTRTVNGGDSVVLSNTVSFTVLGKLPTRFDFRQLPPGFALQGMACGPGSDFTSAPVSASELAAARPLDVLDIDSPLILVLEAPGENRDPLTRETVRITEHTASRQGTVVLLETGPNTGVFAGGMPATGQYGALAACDLGLHRADGNLVLDFAGSDYSLASTASLLLDPEGYVFDSRTGDLVDGATVTLIDDSTGAPATRVFGDDGVSAYPSTVVSGGTVTDAGGKVYRFRRGNFRFPLGPPGRYRLRIVPPDGYTAPSVVTPAAIASLPNSIGGFIIEDASYGGVLVLQGTAPIRIDIPLDRATSGALVLDKTASVREAEPGDFVQYRLELRNTGVAAVTKVGLTDTLPRGLRYHTGSTRGVSEPVVSADGRTLSFTLASLASGATAQMTYLVEVVPGAPQGEAVNSAAASAPGSAASNLASASVRIRAPLFTDAFTVIGRITEGGCHDPERGRKGIPGIRLLMEDGTYVVTDADGLYHFEGVSPGTHVVQMDLASVPATHAPVVCDPDTRAAQSPISRYVEGGGGSLQRVDFQLRPTGKAAAAADLLPITPLGDAQAAGNRDDWLAVATPGVGWLFPDENHNPRAPAVRVVIRHDVTQRVALTLNGKPVDPLSFDGTDSDKARNVAVSRWTGLALIDGDNRLEARVLGADGSVAATLTRIVHYANTPARATYVAEKSRLVADGLTRPLIAVRVTDSEGRPVRAGTIVPFRVDQPYRAAQQVAAEQGRQLAGLERTQATAQVVGDEGLAFIALQPTRQAGMVRIAVTLADRERELVSEVKARLAAPAQDWVVVGFGKGTLGYDILSGAERTARGKRGEVVTDGQLSLYAKGRIRGSWLMTIAYDSDKDEQRLRDRGVLGTIDPNRYYTVYGDGTLQGYDAQSRRKLYLRLERRDFYALYGDFETGLVDTKLGRYSRTMNGVKAEFASNRVQFTAFAANDDSRYGRDEIQGNGLSGPYRLSAQNLVPNSDKLRLETRDRFRPDRVLNSQMLTRHIDYDIDPVAGTLRFREPVLSRDSDLNPIFIVADYETYGGSKKLAAGGRAAVKVGRAEIGATLLRDETSGNGTVAAIDLRFKATANTEIRAEAATGGRDGIGKGQAWLAEVEHHGPRADMLAYVRQQDRVFGLGQQNLGEAGTRKIGVDGRLKLGGRWSLAGSAWYQSDLDEAARRIAGELKVEYRRQTGTLYAGMQVASDRGIGGTALDSRLLTLGGTQNLFKNKLELNAESQVPLGGKDASVDFPARQRIGASWRFNDWLKLIGGFELAKGDKFTARTGRLGFDIAPWGGARLLTTLNQGSIAENGTRTYAQYGLSQSLPLGKRWTIDATVDSSGTLSGHIPRGNIVNPFHPVASGGSLSSDGFDGDFVAATLGATYRGALWSWNGRVEYRTGTRERRWGVTSNLLRTLGQGSTIASSIRAYRVREASGAVASSIDADVALAVRPLDSRWSLLERFQLRQEGAGAGISASNALAVPTFAEGTNTTFRAINNVAVNYRTGSEGGRHGFEASVYYGAKYVRGRYADERVDGFLDVVGVEIRKDVTAHLDIGGNASMQHSWTSGTAQLSLGASVGVSPGKNLWFTAGYNITGYRDRDFEEARWTRQGPYITARLKFDQLSLRDMARPILGRGR</sequence>
<dbReference type="Pfam" id="PF01345">
    <property type="entry name" value="DUF11"/>
    <property type="match status" value="1"/>
</dbReference>
<organism evidence="2">
    <name type="scientific">hydrothermal vent metagenome</name>
    <dbReference type="NCBI Taxonomy" id="652676"/>
    <lineage>
        <taxon>unclassified sequences</taxon>
        <taxon>metagenomes</taxon>
        <taxon>ecological metagenomes</taxon>
    </lineage>
</organism>
<reference evidence="2" key="1">
    <citation type="submission" date="2015-10" db="EMBL/GenBank/DDBJ databases">
        <authorList>
            <person name="Gilbert D.G."/>
        </authorList>
    </citation>
    <scope>NUCLEOTIDE SEQUENCE</scope>
</reference>
<accession>A0A160TJU7</accession>
<dbReference type="PANTHER" id="PTHR34819:SF3">
    <property type="entry name" value="CELL SURFACE PROTEIN"/>
    <property type="match status" value="1"/>
</dbReference>
<dbReference type="PANTHER" id="PTHR34819">
    <property type="entry name" value="LARGE CYSTEINE-RICH PERIPLASMIC PROTEIN OMCB"/>
    <property type="match status" value="1"/>
</dbReference>
<dbReference type="InterPro" id="IPR001434">
    <property type="entry name" value="OmcB-like_DUF11"/>
</dbReference>
<evidence type="ECO:0000313" key="2">
    <source>
        <dbReference type="EMBL" id="CUS43884.1"/>
    </source>
</evidence>
<name>A0A160TJU7_9ZZZZ</name>
<dbReference type="NCBIfam" id="TIGR01451">
    <property type="entry name" value="B_ant_repeat"/>
    <property type="match status" value="1"/>
</dbReference>